<dbReference type="GO" id="GO:0004519">
    <property type="term" value="F:endonuclease activity"/>
    <property type="evidence" value="ECO:0007669"/>
    <property type="project" value="TreeGrafter"/>
</dbReference>
<evidence type="ECO:0000259" key="2">
    <source>
        <dbReference type="PROSITE" id="PS50828"/>
    </source>
</evidence>
<dbReference type="InterPro" id="IPR052772">
    <property type="entry name" value="Endo/PolyKinase_Domain-Protein"/>
</dbReference>
<dbReference type="Proteomes" id="UP001497497">
    <property type="component" value="Unassembled WGS sequence"/>
</dbReference>
<dbReference type="Gene3D" id="3.30.1370.110">
    <property type="match status" value="1"/>
</dbReference>
<dbReference type="PANTHER" id="PTHR46535:SF1">
    <property type="entry name" value="NEDD4-BINDING PROTEIN 2"/>
    <property type="match status" value="1"/>
</dbReference>
<feature type="domain" description="Smr" evidence="2">
    <location>
        <begin position="306"/>
        <end position="373"/>
    </location>
</feature>
<dbReference type="AlphaFoldDB" id="A0AAV2ICA5"/>
<dbReference type="PANTHER" id="PTHR46535">
    <property type="entry name" value="NEDD4-BINDING PROTEIN 2"/>
    <property type="match status" value="1"/>
</dbReference>
<dbReference type="InterPro" id="IPR002625">
    <property type="entry name" value="Smr_dom"/>
</dbReference>
<feature type="non-terminal residue" evidence="3">
    <location>
        <position position="1"/>
    </location>
</feature>
<dbReference type="InterPro" id="IPR036063">
    <property type="entry name" value="Smr_dom_sf"/>
</dbReference>
<keyword evidence="4" id="KW-1185">Reference proteome</keyword>
<dbReference type="EMBL" id="CAXITT010000602">
    <property type="protein sequence ID" value="CAL1544187.1"/>
    <property type="molecule type" value="Genomic_DNA"/>
</dbReference>
<organism evidence="3 4">
    <name type="scientific">Lymnaea stagnalis</name>
    <name type="common">Great pond snail</name>
    <name type="synonym">Helix stagnalis</name>
    <dbReference type="NCBI Taxonomy" id="6523"/>
    <lineage>
        <taxon>Eukaryota</taxon>
        <taxon>Metazoa</taxon>
        <taxon>Spiralia</taxon>
        <taxon>Lophotrochozoa</taxon>
        <taxon>Mollusca</taxon>
        <taxon>Gastropoda</taxon>
        <taxon>Heterobranchia</taxon>
        <taxon>Euthyneura</taxon>
        <taxon>Panpulmonata</taxon>
        <taxon>Hygrophila</taxon>
        <taxon>Lymnaeoidea</taxon>
        <taxon>Lymnaeidae</taxon>
        <taxon>Lymnaea</taxon>
    </lineage>
</organism>
<evidence type="ECO:0000256" key="1">
    <source>
        <dbReference type="SAM" id="MobiDB-lite"/>
    </source>
</evidence>
<dbReference type="SUPFAM" id="SSF160443">
    <property type="entry name" value="SMR domain-like"/>
    <property type="match status" value="1"/>
</dbReference>
<comment type="caution">
    <text evidence="3">The sequence shown here is derived from an EMBL/GenBank/DDBJ whole genome shotgun (WGS) entry which is preliminary data.</text>
</comment>
<name>A0AAV2ICA5_LYMST</name>
<dbReference type="CDD" id="cd14279">
    <property type="entry name" value="CUE"/>
    <property type="match status" value="1"/>
</dbReference>
<protein>
    <recommendedName>
        <fullName evidence="2">Smr domain-containing protein</fullName>
    </recommendedName>
</protein>
<feature type="region of interest" description="Disordered" evidence="1">
    <location>
        <begin position="1"/>
        <end position="32"/>
    </location>
</feature>
<dbReference type="Pfam" id="PF25124">
    <property type="entry name" value="DUF7816"/>
    <property type="match status" value="1"/>
</dbReference>
<accession>A0AAV2ICA5</accession>
<dbReference type="PROSITE" id="PS50828">
    <property type="entry name" value="SMR"/>
    <property type="match status" value="1"/>
</dbReference>
<dbReference type="InterPro" id="IPR056718">
    <property type="entry name" value="DUF7816"/>
</dbReference>
<evidence type="ECO:0000313" key="3">
    <source>
        <dbReference type="EMBL" id="CAL1544187.1"/>
    </source>
</evidence>
<dbReference type="GO" id="GO:0005634">
    <property type="term" value="C:nucleus"/>
    <property type="evidence" value="ECO:0007669"/>
    <property type="project" value="TreeGrafter"/>
</dbReference>
<sequence length="373" mass="42556">DEALARALQEEEDSQEQKKSNHHPLGSGKKIVAGWSNQMPAWMYQGGMTSGLQGHSAPAASPLVTGGGNSKKPKGSQGKKHKPFNLQKRLAAGGIKSVWAGVKRRGQADSLQSIMEEEQAREESQKEQMRLFELTGDTHALATRIKRNKLAELFPSLSPEFLEDIFMNAGYSMEDTVKILSELYNISPAPMSRERQEEIMEEAKERSREEYYSQYIFPEDVYEPYDEDSSPMTYEELRNEAQFYRGLARECQEKASRYQSEGMSGAALFYRQKVKDYKSYESDSNQRAAEVLFEKGKERLTKENTLDLHFYHLDEAVSAVNYAISLKEEESRLRPDRKSTYLNIVTGRGRNSKDGVPILKPAIMNHLRERCLR</sequence>
<proteinExistence type="predicted"/>
<feature type="compositionally biased region" description="Basic residues" evidence="1">
    <location>
        <begin position="71"/>
        <end position="83"/>
    </location>
</feature>
<evidence type="ECO:0000313" key="4">
    <source>
        <dbReference type="Proteomes" id="UP001497497"/>
    </source>
</evidence>
<gene>
    <name evidence="3" type="ORF">GSLYS_00017700001</name>
</gene>
<feature type="region of interest" description="Disordered" evidence="1">
    <location>
        <begin position="45"/>
        <end position="83"/>
    </location>
</feature>
<reference evidence="3 4" key="1">
    <citation type="submission" date="2024-04" db="EMBL/GenBank/DDBJ databases">
        <authorList>
            <consortium name="Genoscope - CEA"/>
            <person name="William W."/>
        </authorList>
    </citation>
    <scope>NUCLEOTIDE SEQUENCE [LARGE SCALE GENOMIC DNA]</scope>
</reference>